<dbReference type="InterPro" id="IPR011990">
    <property type="entry name" value="TPR-like_helical_dom_sf"/>
</dbReference>
<proteinExistence type="predicted"/>
<dbReference type="Gene3D" id="1.25.40.10">
    <property type="entry name" value="Tetratricopeptide repeat domain"/>
    <property type="match status" value="1"/>
</dbReference>
<protein>
    <recommendedName>
        <fullName evidence="3">Tetratricopeptide repeat-containing protein</fullName>
    </recommendedName>
</protein>
<evidence type="ECO:0000313" key="1">
    <source>
        <dbReference type="EMBL" id="SJZ39689.1"/>
    </source>
</evidence>
<dbReference type="SUPFAM" id="SSF48452">
    <property type="entry name" value="TPR-like"/>
    <property type="match status" value="1"/>
</dbReference>
<dbReference type="EMBL" id="FUXC01000001">
    <property type="protein sequence ID" value="SJZ39689.1"/>
    <property type="molecule type" value="Genomic_DNA"/>
</dbReference>
<dbReference type="RefSeq" id="WP_078929733.1">
    <property type="nucleotide sequence ID" value="NZ_CAMCOW010000042.1"/>
</dbReference>
<dbReference type="AlphaFoldDB" id="A0A1T4KBA7"/>
<gene>
    <name evidence="1" type="ORF">SAMN02745152_00067</name>
</gene>
<sequence>MSIQSEEGLKQAYKMLSQGEPAEAKKLLADILEFNLDNKEIDFAVWCCSYWIDFIKKLAKFDFYERGESLLFQWKTFEEAFGKKKEIFARTIFSVQTGIFSLALDSFSSVSQESTRLPAQKADLLLKIGICNKKLGKYDIARSNLMEANKFLPGSAQIIAEMADCCALCGLENESKVLFREAFFIDAKKIDISMLDSELIKCLVQKIKDDHGYSGSELQYWIPVYAVLYGVFNIKRELRSVEVLKLKQDIYETENEIKNPANNVNQLKPKLIYMYFWLVDHYIQKNQTGSEVSDLLLKIKILDRNVYDLYIK</sequence>
<dbReference type="STRING" id="225004.SAMN02745152_00067"/>
<evidence type="ECO:0008006" key="3">
    <source>
        <dbReference type="Google" id="ProtNLM"/>
    </source>
</evidence>
<accession>A0A1T4KBA7</accession>
<organism evidence="1 2">
    <name type="scientific">Treponema berlinense</name>
    <dbReference type="NCBI Taxonomy" id="225004"/>
    <lineage>
        <taxon>Bacteria</taxon>
        <taxon>Pseudomonadati</taxon>
        <taxon>Spirochaetota</taxon>
        <taxon>Spirochaetia</taxon>
        <taxon>Spirochaetales</taxon>
        <taxon>Treponemataceae</taxon>
        <taxon>Treponema</taxon>
    </lineage>
</organism>
<keyword evidence="2" id="KW-1185">Reference proteome</keyword>
<evidence type="ECO:0000313" key="2">
    <source>
        <dbReference type="Proteomes" id="UP000190395"/>
    </source>
</evidence>
<name>A0A1T4KBA7_9SPIR</name>
<dbReference type="OrthoDB" id="350674at2"/>
<dbReference type="GeneID" id="303366347"/>
<reference evidence="1 2" key="1">
    <citation type="submission" date="2017-02" db="EMBL/GenBank/DDBJ databases">
        <authorList>
            <person name="Peterson S.W."/>
        </authorList>
    </citation>
    <scope>NUCLEOTIDE SEQUENCE [LARGE SCALE GENOMIC DNA]</scope>
    <source>
        <strain evidence="1 2">ATCC BAA-909</strain>
    </source>
</reference>
<dbReference type="Proteomes" id="UP000190395">
    <property type="component" value="Unassembled WGS sequence"/>
</dbReference>